<feature type="binding site" evidence="11">
    <location>
        <position position="362"/>
    </location>
    <ligand>
        <name>NAD(+)</name>
        <dbReference type="ChEBI" id="CHEBI:57540"/>
    </ligand>
</feature>
<keyword evidence="5" id="KW-0521">NADP</keyword>
<dbReference type="PANTHER" id="PTHR42737:SF7">
    <property type="entry name" value="THIOREDOXIN-DISULFIDE REDUCTASE"/>
    <property type="match status" value="1"/>
</dbReference>
<feature type="binding site" evidence="11">
    <location>
        <begin position="271"/>
        <end position="278"/>
    </location>
    <ligand>
        <name>NAD(+)</name>
        <dbReference type="ChEBI" id="CHEBI:57540"/>
    </ligand>
</feature>
<dbReference type="GO" id="GO:0005739">
    <property type="term" value="C:mitochondrion"/>
    <property type="evidence" value="ECO:0007669"/>
    <property type="project" value="TreeGrafter"/>
</dbReference>
<dbReference type="InterPro" id="IPR006338">
    <property type="entry name" value="Thioredoxin/glutathione_Rdtase"/>
</dbReference>
<evidence type="ECO:0000313" key="16">
    <source>
        <dbReference type="EMBL" id="CAH1246308.1"/>
    </source>
</evidence>
<dbReference type="GO" id="GO:0004791">
    <property type="term" value="F:thioredoxin-disulfide reductase (NADPH) activity"/>
    <property type="evidence" value="ECO:0007669"/>
    <property type="project" value="UniProtKB-EC"/>
</dbReference>
<dbReference type="PRINTS" id="PR00368">
    <property type="entry name" value="FADPNR"/>
</dbReference>
<evidence type="ECO:0000259" key="14">
    <source>
        <dbReference type="Pfam" id="PF02852"/>
    </source>
</evidence>
<dbReference type="PANTHER" id="PTHR42737">
    <property type="entry name" value="GLUTATHIONE REDUCTASE"/>
    <property type="match status" value="1"/>
</dbReference>
<dbReference type="AlphaFoldDB" id="A0A8K0EAT2"/>
<dbReference type="InterPro" id="IPR036188">
    <property type="entry name" value="FAD/NAD-bd_sf"/>
</dbReference>
<feature type="binding site" evidence="11">
    <location>
        <position position="142"/>
    </location>
    <ligand>
        <name>FAD</name>
        <dbReference type="ChEBI" id="CHEBI:57692"/>
    </ligand>
</feature>
<keyword evidence="17" id="KW-1185">Reference proteome</keyword>
<dbReference type="GO" id="GO:0034599">
    <property type="term" value="P:cellular response to oxidative stress"/>
    <property type="evidence" value="ECO:0007669"/>
    <property type="project" value="TreeGrafter"/>
</dbReference>
<dbReference type="InterPro" id="IPR023753">
    <property type="entry name" value="FAD/NAD-binding_dom"/>
</dbReference>
<evidence type="ECO:0000256" key="1">
    <source>
        <dbReference type="ARBA" id="ARBA00007532"/>
    </source>
</evidence>
<accession>A0A8K0EAT2</accession>
<gene>
    <name evidence="16" type="primary">TXNRD1</name>
    <name evidence="16" type="ORF">BLAG_LOCUS8366</name>
</gene>
<evidence type="ECO:0000256" key="8">
    <source>
        <dbReference type="ARBA" id="ARBA00023157"/>
    </source>
</evidence>
<dbReference type="Proteomes" id="UP000838412">
    <property type="component" value="Chromosome 15"/>
</dbReference>
<keyword evidence="7 13" id="KW-0560">Oxidoreductase</keyword>
<dbReference type="EC" id="1.8.1.9" evidence="2"/>
<dbReference type="SUPFAM" id="SSF55424">
    <property type="entry name" value="FAD/NAD-linked reductases, dimerisation (C-terminal) domain"/>
    <property type="match status" value="1"/>
</dbReference>
<feature type="active site" description="Proton acceptor" evidence="10">
    <location>
        <position position="544"/>
    </location>
</feature>
<evidence type="ECO:0000256" key="6">
    <source>
        <dbReference type="ARBA" id="ARBA00022933"/>
    </source>
</evidence>
<dbReference type="Gene3D" id="3.50.50.60">
    <property type="entry name" value="FAD/NAD(P)-binding domain"/>
    <property type="match status" value="2"/>
</dbReference>
<keyword evidence="11" id="KW-0547">Nucleotide-binding</keyword>
<evidence type="ECO:0000256" key="7">
    <source>
        <dbReference type="ARBA" id="ARBA00023002"/>
    </source>
</evidence>
<evidence type="ECO:0000259" key="15">
    <source>
        <dbReference type="Pfam" id="PF07992"/>
    </source>
</evidence>
<comment type="cofactor">
    <cofactor evidence="11">
        <name>FAD</name>
        <dbReference type="ChEBI" id="CHEBI:57692"/>
    </cofactor>
    <text evidence="11">Binds 1 FAD per subunit.</text>
</comment>
<dbReference type="PIRSF" id="PIRSF000350">
    <property type="entry name" value="Mercury_reductase_MerA"/>
    <property type="match status" value="1"/>
</dbReference>
<name>A0A8K0EAT2_BRALA</name>
<keyword evidence="4 11" id="KW-0274">FAD</keyword>
<dbReference type="InterPro" id="IPR046952">
    <property type="entry name" value="GSHR/TRXR-like"/>
</dbReference>
<feature type="domain" description="FAD/NAD(P)-binding" evidence="15">
    <location>
        <begin position="87"/>
        <end position="422"/>
    </location>
</feature>
<dbReference type="GO" id="GO:0045454">
    <property type="term" value="P:cell redox homeostasis"/>
    <property type="evidence" value="ECO:0007669"/>
    <property type="project" value="InterPro"/>
</dbReference>
<dbReference type="NCBIfam" id="TIGR01438">
    <property type="entry name" value="TGR"/>
    <property type="match status" value="1"/>
</dbReference>
<keyword evidence="3 13" id="KW-0285">Flavoprotein</keyword>
<keyword evidence="6" id="KW-0712">Selenocysteine</keyword>
<evidence type="ECO:0000256" key="10">
    <source>
        <dbReference type="PIRSR" id="PIRSR000350-2"/>
    </source>
</evidence>
<feature type="binding site" evidence="11">
    <location>
        <position position="206"/>
    </location>
    <ligand>
        <name>FAD</name>
        <dbReference type="ChEBI" id="CHEBI:57692"/>
    </ligand>
</feature>
<dbReference type="PROSITE" id="PS00076">
    <property type="entry name" value="PYRIDINE_REDOX_1"/>
    <property type="match status" value="1"/>
</dbReference>
<proteinExistence type="inferred from homology"/>
<organism evidence="16 17">
    <name type="scientific">Branchiostoma lanceolatum</name>
    <name type="common">Common lancelet</name>
    <name type="synonym">Amphioxus lanceolatum</name>
    <dbReference type="NCBI Taxonomy" id="7740"/>
    <lineage>
        <taxon>Eukaryota</taxon>
        <taxon>Metazoa</taxon>
        <taxon>Chordata</taxon>
        <taxon>Cephalochordata</taxon>
        <taxon>Leptocardii</taxon>
        <taxon>Amphioxiformes</taxon>
        <taxon>Branchiostomatidae</taxon>
        <taxon>Branchiostoma</taxon>
    </lineage>
</organism>
<dbReference type="GO" id="GO:0004362">
    <property type="term" value="F:glutathione-disulfide reductase (NADPH) activity"/>
    <property type="evidence" value="ECO:0007669"/>
    <property type="project" value="TreeGrafter"/>
</dbReference>
<comment type="similarity">
    <text evidence="1 13">Belongs to the class-I pyridine nucleotide-disulfide oxidoreductase family.</text>
</comment>
<feature type="domain" description="Pyridine nucleotide-disulphide oxidoreductase dimerisation" evidence="14">
    <location>
        <begin position="442"/>
        <end position="554"/>
    </location>
</feature>
<evidence type="ECO:0000256" key="2">
    <source>
        <dbReference type="ARBA" id="ARBA00012610"/>
    </source>
</evidence>
<sequence>MVSRADICFEIDMGTTQQCSLAISSQSAGLSYRKIKMAAPIVGFPRAAFIRGCLQLRWGTTRLSPNTVGFSTFSRRLSTSVTVQHDYDLVVVGGGSGGLACSKEAAQLGARVLVLDYVDPSPHGSRWGLGGCCVNVGCIPKKLMHHAALLGHAVQDARKYGWNAHVEPTIDWTTLTTVVQQHVKSLNWGHRVQLKDKNVDYLNAKGSLLDAHTVRMLSANGKEKTVTASNIVLAVGGRPKYPDIPGAMEYAITSDDLFMLEKPPGKTLVIGASYVSLECAGFLTGLGFDTTVMIRSIPLRGFDRQMADLVTDHMEGSGTRFLRQHVPVAIDKTDSGQLQVTWRDGNGQEGGSMFDTVMMAVGRFANTGTLGLDTVGVEWYSESGKVIGRDENPEQSSVPHIFAIGDILHGRPELTPVAIKAGRLLAHRLFANTHEHMDYDKVPTTVFIPLEYGSVGLSEEAALERFGSDDVEVYHAFYKPLEYYIPERDASQCYIKAVCKRDGDQEMVGLHFLGPNAGEVTQGFAVALRSGLTYQEMVSSVGIHPTCAEEVVKMGITKRSGLDPTVTGC</sequence>
<evidence type="ECO:0000256" key="3">
    <source>
        <dbReference type="ARBA" id="ARBA00022630"/>
    </source>
</evidence>
<dbReference type="Gene3D" id="3.30.390.30">
    <property type="match status" value="1"/>
</dbReference>
<dbReference type="PRINTS" id="PR00411">
    <property type="entry name" value="PNDRDTASEI"/>
</dbReference>
<keyword evidence="8" id="KW-1015">Disulfide bond</keyword>
<dbReference type="InterPro" id="IPR016156">
    <property type="entry name" value="FAD/NAD-linked_Rdtase_dimer_sf"/>
</dbReference>
<dbReference type="OrthoDB" id="5956163at2759"/>
<evidence type="ECO:0000256" key="12">
    <source>
        <dbReference type="PIRSR" id="PIRSR000350-4"/>
    </source>
</evidence>
<reference evidence="16" key="1">
    <citation type="submission" date="2022-01" db="EMBL/GenBank/DDBJ databases">
        <authorList>
            <person name="Braso-Vives M."/>
        </authorList>
    </citation>
    <scope>NUCLEOTIDE SEQUENCE</scope>
</reference>
<dbReference type="InterPro" id="IPR001100">
    <property type="entry name" value="Pyr_nuc-diS_OxRdtase"/>
</dbReference>
<evidence type="ECO:0000313" key="17">
    <source>
        <dbReference type="Proteomes" id="UP000838412"/>
    </source>
</evidence>
<dbReference type="SUPFAM" id="SSF51905">
    <property type="entry name" value="FAD/NAD(P)-binding domain"/>
    <property type="match status" value="1"/>
</dbReference>
<keyword evidence="9 13" id="KW-0676">Redox-active center</keyword>
<evidence type="ECO:0000256" key="13">
    <source>
        <dbReference type="RuleBase" id="RU003691"/>
    </source>
</evidence>
<dbReference type="Pfam" id="PF02852">
    <property type="entry name" value="Pyr_redox_dim"/>
    <property type="match status" value="1"/>
</dbReference>
<dbReference type="GO" id="GO:0050660">
    <property type="term" value="F:flavin adenine dinucleotide binding"/>
    <property type="evidence" value="ECO:0007669"/>
    <property type="project" value="InterPro"/>
</dbReference>
<dbReference type="GO" id="GO:0005829">
    <property type="term" value="C:cytosol"/>
    <property type="evidence" value="ECO:0007669"/>
    <property type="project" value="TreeGrafter"/>
</dbReference>
<dbReference type="Pfam" id="PF07992">
    <property type="entry name" value="Pyr_redox_2"/>
    <property type="match status" value="1"/>
</dbReference>
<feature type="binding site" evidence="11">
    <location>
        <position position="406"/>
    </location>
    <ligand>
        <name>FAD</name>
        <dbReference type="ChEBI" id="CHEBI:57692"/>
    </ligand>
</feature>
<dbReference type="InterPro" id="IPR012999">
    <property type="entry name" value="Pyr_OxRdtase_I_AS"/>
</dbReference>
<dbReference type="EMBL" id="OV696700">
    <property type="protein sequence ID" value="CAH1246308.1"/>
    <property type="molecule type" value="Genomic_DNA"/>
</dbReference>
<dbReference type="FunFam" id="3.30.390.30:FF:000004">
    <property type="entry name" value="Thioredoxin reductase 1, cytoplasmic"/>
    <property type="match status" value="1"/>
</dbReference>
<keyword evidence="11" id="KW-0520">NAD</keyword>
<evidence type="ECO:0000256" key="9">
    <source>
        <dbReference type="ARBA" id="ARBA00023284"/>
    </source>
</evidence>
<evidence type="ECO:0000256" key="4">
    <source>
        <dbReference type="ARBA" id="ARBA00022827"/>
    </source>
</evidence>
<feature type="disulfide bond" description="Redox-active" evidence="12">
    <location>
        <begin position="133"/>
        <end position="138"/>
    </location>
</feature>
<dbReference type="InterPro" id="IPR004099">
    <property type="entry name" value="Pyr_nucl-diS_OxRdtase_dimer"/>
</dbReference>
<dbReference type="FunFam" id="3.50.50.60:FF:000190">
    <property type="entry name" value="Thioredoxin reductase"/>
    <property type="match status" value="1"/>
</dbReference>
<dbReference type="GO" id="GO:0006749">
    <property type="term" value="P:glutathione metabolic process"/>
    <property type="evidence" value="ECO:0007669"/>
    <property type="project" value="TreeGrafter"/>
</dbReference>
<evidence type="ECO:0000256" key="5">
    <source>
        <dbReference type="ARBA" id="ARBA00022857"/>
    </source>
</evidence>
<evidence type="ECO:0000256" key="11">
    <source>
        <dbReference type="PIRSR" id="PIRSR000350-3"/>
    </source>
</evidence>
<protein>
    <recommendedName>
        <fullName evidence="2">thioredoxin-disulfide reductase (NADPH)</fullName>
        <ecNumber evidence="2">1.8.1.9</ecNumber>
    </recommendedName>
</protein>